<evidence type="ECO:0000256" key="1">
    <source>
        <dbReference type="SAM" id="MobiDB-lite"/>
    </source>
</evidence>
<dbReference type="AlphaFoldDB" id="A0AAW0XS30"/>
<evidence type="ECO:0000313" key="3">
    <source>
        <dbReference type="Proteomes" id="UP001445076"/>
    </source>
</evidence>
<gene>
    <name evidence="2" type="ORF">OTU49_001343</name>
</gene>
<proteinExistence type="predicted"/>
<sequence>MTLPRPAQRPTRSHRIRRLQRATSSSLMCGRLPIPPLLSRCSTRTPAPPSASLTSARLDNCSFPPSDVLGNGDGLDEELARARLWMSVLIQRPLTCRFQTF</sequence>
<feature type="region of interest" description="Disordered" evidence="1">
    <location>
        <begin position="1"/>
        <end position="20"/>
    </location>
</feature>
<accession>A0AAW0XS30</accession>
<name>A0AAW0XS30_CHEQU</name>
<organism evidence="2 3">
    <name type="scientific">Cherax quadricarinatus</name>
    <name type="common">Australian red claw crayfish</name>
    <dbReference type="NCBI Taxonomy" id="27406"/>
    <lineage>
        <taxon>Eukaryota</taxon>
        <taxon>Metazoa</taxon>
        <taxon>Ecdysozoa</taxon>
        <taxon>Arthropoda</taxon>
        <taxon>Crustacea</taxon>
        <taxon>Multicrustacea</taxon>
        <taxon>Malacostraca</taxon>
        <taxon>Eumalacostraca</taxon>
        <taxon>Eucarida</taxon>
        <taxon>Decapoda</taxon>
        <taxon>Pleocyemata</taxon>
        <taxon>Astacidea</taxon>
        <taxon>Parastacoidea</taxon>
        <taxon>Parastacidae</taxon>
        <taxon>Cherax</taxon>
    </lineage>
</organism>
<evidence type="ECO:0000313" key="2">
    <source>
        <dbReference type="EMBL" id="KAK8743274.1"/>
    </source>
</evidence>
<keyword evidence="3" id="KW-1185">Reference proteome</keyword>
<reference evidence="2 3" key="1">
    <citation type="journal article" date="2024" name="BMC Genomics">
        <title>Genome assembly of redclaw crayfish (Cherax quadricarinatus) provides insights into its immune adaptation and hypoxia tolerance.</title>
        <authorList>
            <person name="Liu Z."/>
            <person name="Zheng J."/>
            <person name="Li H."/>
            <person name="Fang K."/>
            <person name="Wang S."/>
            <person name="He J."/>
            <person name="Zhou D."/>
            <person name="Weng S."/>
            <person name="Chi M."/>
            <person name="Gu Z."/>
            <person name="He J."/>
            <person name="Li F."/>
            <person name="Wang M."/>
        </authorList>
    </citation>
    <scope>NUCLEOTIDE SEQUENCE [LARGE SCALE GENOMIC DNA]</scope>
    <source>
        <strain evidence="2">ZL_2023a</strain>
    </source>
</reference>
<dbReference type="Proteomes" id="UP001445076">
    <property type="component" value="Unassembled WGS sequence"/>
</dbReference>
<dbReference type="EMBL" id="JARKIK010000025">
    <property type="protein sequence ID" value="KAK8743274.1"/>
    <property type="molecule type" value="Genomic_DNA"/>
</dbReference>
<comment type="caution">
    <text evidence="2">The sequence shown here is derived from an EMBL/GenBank/DDBJ whole genome shotgun (WGS) entry which is preliminary data.</text>
</comment>
<protein>
    <submittedName>
        <fullName evidence="2">Uncharacterized protein</fullName>
    </submittedName>
</protein>
<feature type="compositionally biased region" description="Basic residues" evidence="1">
    <location>
        <begin position="11"/>
        <end position="20"/>
    </location>
</feature>